<evidence type="ECO:0000313" key="4">
    <source>
        <dbReference type="Proteomes" id="UP000275772"/>
    </source>
</evidence>
<name>A0A383UX78_BLUHO</name>
<proteinExistence type="predicted"/>
<feature type="domain" description="Dihydroneopterin aldolase/epimerase" evidence="2">
    <location>
        <begin position="174"/>
        <end position="292"/>
    </location>
</feature>
<protein>
    <recommendedName>
        <fullName evidence="2">Dihydroneopterin aldolase/epimerase domain-containing protein</fullName>
    </recommendedName>
</protein>
<accession>A0A383UX78</accession>
<dbReference type="AlphaFoldDB" id="A0A383UX78"/>
<dbReference type="Pfam" id="PF02152">
    <property type="entry name" value="FolB"/>
    <property type="match status" value="1"/>
</dbReference>
<evidence type="ECO:0000256" key="1">
    <source>
        <dbReference type="ARBA" id="ARBA00022909"/>
    </source>
</evidence>
<gene>
    <name evidence="3" type="ORF">BLGHR1_15175</name>
</gene>
<reference evidence="3 4" key="1">
    <citation type="submission" date="2017-11" db="EMBL/GenBank/DDBJ databases">
        <authorList>
            <person name="Kracher B."/>
        </authorList>
    </citation>
    <scope>NUCLEOTIDE SEQUENCE [LARGE SCALE GENOMIC DNA]</scope>
    <source>
        <strain evidence="3 4">RACE1</strain>
    </source>
</reference>
<dbReference type="EMBL" id="UNSH01000064">
    <property type="protein sequence ID" value="SZF04379.1"/>
    <property type="molecule type" value="Genomic_DNA"/>
</dbReference>
<dbReference type="GO" id="GO:0046656">
    <property type="term" value="P:folic acid biosynthetic process"/>
    <property type="evidence" value="ECO:0007669"/>
    <property type="project" value="UniProtKB-KW"/>
</dbReference>
<dbReference type="Proteomes" id="UP000275772">
    <property type="component" value="Unassembled WGS sequence"/>
</dbReference>
<dbReference type="Gene3D" id="3.30.1130.10">
    <property type="match status" value="2"/>
</dbReference>
<evidence type="ECO:0000313" key="3">
    <source>
        <dbReference type="EMBL" id="SZF04379.1"/>
    </source>
</evidence>
<dbReference type="GO" id="GO:0004150">
    <property type="term" value="F:dihydroneopterin aldolase activity"/>
    <property type="evidence" value="ECO:0007669"/>
    <property type="project" value="InterPro"/>
</dbReference>
<dbReference type="SMART" id="SM00905">
    <property type="entry name" value="FolB"/>
    <property type="match status" value="1"/>
</dbReference>
<dbReference type="VEuPathDB" id="FungiDB:BLGHR1_15175"/>
<organism evidence="3 4">
    <name type="scientific">Blumeria hordei</name>
    <name type="common">Barley powdery mildew</name>
    <name type="synonym">Blumeria graminis f. sp. hordei</name>
    <dbReference type="NCBI Taxonomy" id="2867405"/>
    <lineage>
        <taxon>Eukaryota</taxon>
        <taxon>Fungi</taxon>
        <taxon>Dikarya</taxon>
        <taxon>Ascomycota</taxon>
        <taxon>Pezizomycotina</taxon>
        <taxon>Leotiomycetes</taxon>
        <taxon>Erysiphales</taxon>
        <taxon>Erysiphaceae</taxon>
        <taxon>Blumeria</taxon>
    </lineage>
</organism>
<sequence>MVNLTRKWAIRQSIGEVQRVIRITNLQTSIARVCDAWGRHKNPQPVVINCSIYMGKSFHNTSASDTLTDSTVNYGILSKSILEACQEFSNSSGDNPVELSHILHYLQQWLTGIQSSDKIKSSVQRIPLLQSTELDLLELDIILPKGSLHGDRVQMSASFGYRDRKSLLTRSMTLKIFHLKTFTVIGVNDNERLARQQVIATLEIDPFDEEFKEDFCALEQLTVMTIEESSFQTLEALTDQIGRRVAEYFLCPLIQNTPEPRDLDCIWPTIKIQLSKPTAVVFADAPTVETLIDSKEYVRDSKISVQSACHKPPFPMTGRLEDWIEKIEKRAEI</sequence>
<keyword evidence="1" id="KW-0289">Folate biosynthesis</keyword>
<evidence type="ECO:0000259" key="2">
    <source>
        <dbReference type="SMART" id="SM00905"/>
    </source>
</evidence>
<dbReference type="SUPFAM" id="SSF55620">
    <property type="entry name" value="Tetrahydrobiopterin biosynthesis enzymes-like"/>
    <property type="match status" value="1"/>
</dbReference>
<dbReference type="InterPro" id="IPR043133">
    <property type="entry name" value="GTP-CH-I_C/QueF"/>
</dbReference>
<dbReference type="InterPro" id="IPR006157">
    <property type="entry name" value="FolB_dom"/>
</dbReference>